<evidence type="ECO:0000313" key="1">
    <source>
        <dbReference type="EMBL" id="GFH41263.1"/>
    </source>
</evidence>
<comment type="caution">
    <text evidence="1">The sequence shown here is derived from an EMBL/GenBank/DDBJ whole genome shotgun (WGS) entry which is preliminary data.</text>
</comment>
<dbReference type="Proteomes" id="UP000475928">
    <property type="component" value="Unassembled WGS sequence"/>
</dbReference>
<dbReference type="Pfam" id="PF08481">
    <property type="entry name" value="GBS_Bsp-like"/>
    <property type="match status" value="1"/>
</dbReference>
<dbReference type="Gene3D" id="2.60.40.3760">
    <property type="match status" value="1"/>
</dbReference>
<sequence>MQHGNTNNHSKSSPYRVCADSIADKTGARLRTPYQSGSASLYNQLLTDNVTATLDFSGKVPADVTKNGVYFKIWSESKGQDDVFWYKGVKNASNGYVAMIDAMKHLTSGNVTVQAYTGDKKRLIISDTYANGTIKTASDIQTAINATKSGGTTVLSGIYRLDGSSIYMASNKKVDARNAVFIGSGYMSAVNASNISWNGGTFIRRNDSDPVNRTSSSILVFPIWNSDHLNFTNMSFIHNGIDSHMFDLMGASYVTFSGMTFKGYHPLANSFVTNQLVHTYYAESVQVDFATAASAGGTIFDKIIAPKGGKETGAPSHHITMQNSTFTDYNVWGRPYEKMKNPMGNHNNPNPALNGAPLPGKSKGIGWTHDILVQNIKWNPKVGVPLPSGYKTFMFPGAYNVTLR</sequence>
<organism evidence="1 2">
    <name type="scientific">Pseudolactococcus insecticola</name>
    <dbReference type="NCBI Taxonomy" id="2709158"/>
    <lineage>
        <taxon>Bacteria</taxon>
        <taxon>Bacillati</taxon>
        <taxon>Bacillota</taxon>
        <taxon>Bacilli</taxon>
        <taxon>Lactobacillales</taxon>
        <taxon>Streptococcaceae</taxon>
        <taxon>Pseudolactococcus</taxon>
    </lineage>
</organism>
<dbReference type="EMBL" id="BLLH01000011">
    <property type="protein sequence ID" value="GFH41263.1"/>
    <property type="molecule type" value="Genomic_DNA"/>
</dbReference>
<dbReference type="AlphaFoldDB" id="A0A6A0B9H1"/>
<dbReference type="InterPro" id="IPR011050">
    <property type="entry name" value="Pectin_lyase_fold/virulence"/>
</dbReference>
<evidence type="ECO:0000313" key="2">
    <source>
        <dbReference type="Proteomes" id="UP000475928"/>
    </source>
</evidence>
<keyword evidence="2" id="KW-1185">Reference proteome</keyword>
<dbReference type="InterPro" id="IPR013688">
    <property type="entry name" value="GBS_Bsp-like"/>
</dbReference>
<proteinExistence type="predicted"/>
<reference evidence="1 2" key="1">
    <citation type="submission" date="2020-02" db="EMBL/GenBank/DDBJ databases">
        <title>Draft genome sequence of Lactococcus sp. Hs20B0-1.</title>
        <authorList>
            <person name="Noda S."/>
            <person name="Yuki M."/>
            <person name="Ohkuma M."/>
        </authorList>
    </citation>
    <scope>NUCLEOTIDE SEQUENCE [LARGE SCALE GENOMIC DNA]</scope>
    <source>
        <strain evidence="1 2">Hs20B0-1</strain>
    </source>
</reference>
<protein>
    <submittedName>
        <fullName evidence="1">Uncharacterized protein</fullName>
    </submittedName>
</protein>
<dbReference type="SUPFAM" id="SSF51126">
    <property type="entry name" value="Pectin lyase-like"/>
    <property type="match status" value="1"/>
</dbReference>
<accession>A0A6A0B9H1</accession>
<name>A0A6A0B9H1_9LACT</name>
<gene>
    <name evidence="1" type="ORF">Hs20B_16610</name>
</gene>